<evidence type="ECO:0000256" key="2">
    <source>
        <dbReference type="ARBA" id="ARBA00023015"/>
    </source>
</evidence>
<gene>
    <name evidence="6" type="ORF">MIM_c38390</name>
</gene>
<dbReference type="CDD" id="cd08422">
    <property type="entry name" value="PBP2_CrgA_like"/>
    <property type="match status" value="1"/>
</dbReference>
<feature type="domain" description="HTH lysR-type" evidence="5">
    <location>
        <begin position="1"/>
        <end position="59"/>
    </location>
</feature>
<dbReference type="InterPro" id="IPR000847">
    <property type="entry name" value="LysR_HTH_N"/>
</dbReference>
<accession>W0PHA3</accession>
<dbReference type="HOGENOM" id="CLU_039613_16_2_4"/>
<evidence type="ECO:0000259" key="5">
    <source>
        <dbReference type="PROSITE" id="PS50931"/>
    </source>
</evidence>
<proteinExistence type="inferred from homology"/>
<dbReference type="Pfam" id="PF03466">
    <property type="entry name" value="LysR_substrate"/>
    <property type="match status" value="1"/>
</dbReference>
<dbReference type="SUPFAM" id="SSF53850">
    <property type="entry name" value="Periplasmic binding protein-like II"/>
    <property type="match status" value="1"/>
</dbReference>
<dbReference type="InterPro" id="IPR058163">
    <property type="entry name" value="LysR-type_TF_proteobact-type"/>
</dbReference>
<name>W0PHA3_ADVMD</name>
<evidence type="ECO:0000256" key="4">
    <source>
        <dbReference type="ARBA" id="ARBA00023163"/>
    </source>
</evidence>
<dbReference type="AlphaFoldDB" id="W0PHA3"/>
<comment type="similarity">
    <text evidence="1">Belongs to the LysR transcriptional regulatory family.</text>
</comment>
<dbReference type="SUPFAM" id="SSF46785">
    <property type="entry name" value="Winged helix' DNA-binding domain"/>
    <property type="match status" value="1"/>
</dbReference>
<dbReference type="Gene3D" id="3.40.190.290">
    <property type="match status" value="1"/>
</dbReference>
<dbReference type="KEGG" id="amim:MIM_c38390"/>
<dbReference type="InterPro" id="IPR036388">
    <property type="entry name" value="WH-like_DNA-bd_sf"/>
</dbReference>
<dbReference type="FunFam" id="1.10.10.10:FF:000001">
    <property type="entry name" value="LysR family transcriptional regulator"/>
    <property type="match status" value="1"/>
</dbReference>
<reference evidence="6 7" key="1">
    <citation type="journal article" date="2014" name="Microbiology">
        <title>Unravelling the complete genome sequence of Advenella mimigardefordensis strain DPN7T and novel insights in the catabolism of the xenobiotic polythioester precursor 3,3'-dithiodipropionate.</title>
        <authorList>
            <person name="Wubbeler J.H."/>
            <person name="Hiessl S."/>
            <person name="Schuldes J."/>
            <person name="Thurmer A."/>
            <person name="Daniel R."/>
            <person name="Steinbuchel A."/>
        </authorList>
    </citation>
    <scope>NUCLEOTIDE SEQUENCE [LARGE SCALE GENOMIC DNA]</scope>
    <source>
        <strain evidence="7">DSM 17166 / LMG 22922 / DPN7</strain>
    </source>
</reference>
<organism evidence="6 7">
    <name type="scientific">Advenella mimigardefordensis (strain DSM 17166 / LMG 22922 / DPN7)</name>
    <dbReference type="NCBI Taxonomy" id="1247726"/>
    <lineage>
        <taxon>Bacteria</taxon>
        <taxon>Pseudomonadati</taxon>
        <taxon>Pseudomonadota</taxon>
        <taxon>Betaproteobacteria</taxon>
        <taxon>Burkholderiales</taxon>
        <taxon>Alcaligenaceae</taxon>
    </lineage>
</organism>
<keyword evidence="7" id="KW-1185">Reference proteome</keyword>
<keyword evidence="4" id="KW-0804">Transcription</keyword>
<sequence>MDRLRAMELFLSVSRTGSFTETAKQYGVSPTSVSRMITDLEQELSVRLLLRSTRQVMLTEAGQEYAHQLDGILWSIHHAHDNITAISSSPQGLLRVHSRVMFGVGVLTPLVARFRTLYPDIHVELLLAEAQADLRLQQVDVDFRIAPPVEAGLKRRILFKSDRYLVASPDYIATMPELTSPPQLSNHAFLCYLKPGERYVCRFMSDKGVDEVALNPRHVTNSGIVQLELARLGEGIALLDDYTVANDIAQGRLVRLLPDFRVTNSSFEDGIYATILDTPMIPAKIRVFLDFVAAEVSGTERRFLAYRQPGATG</sequence>
<dbReference type="Proteomes" id="UP000019095">
    <property type="component" value="Chromosome"/>
</dbReference>
<dbReference type="STRING" id="1247726.MIM_c38390"/>
<dbReference type="InterPro" id="IPR036390">
    <property type="entry name" value="WH_DNA-bd_sf"/>
</dbReference>
<evidence type="ECO:0000256" key="3">
    <source>
        <dbReference type="ARBA" id="ARBA00023125"/>
    </source>
</evidence>
<dbReference type="RefSeq" id="WP_025374599.1">
    <property type="nucleotide sequence ID" value="NZ_CP003915.1"/>
</dbReference>
<dbReference type="GO" id="GO:0006351">
    <property type="term" value="P:DNA-templated transcription"/>
    <property type="evidence" value="ECO:0007669"/>
    <property type="project" value="TreeGrafter"/>
</dbReference>
<evidence type="ECO:0000313" key="6">
    <source>
        <dbReference type="EMBL" id="AHG65896.1"/>
    </source>
</evidence>
<dbReference type="PANTHER" id="PTHR30537">
    <property type="entry name" value="HTH-TYPE TRANSCRIPTIONAL REGULATOR"/>
    <property type="match status" value="1"/>
</dbReference>
<dbReference type="GO" id="GO:0003700">
    <property type="term" value="F:DNA-binding transcription factor activity"/>
    <property type="evidence" value="ECO:0007669"/>
    <property type="project" value="InterPro"/>
</dbReference>
<dbReference type="OrthoDB" id="9789529at2"/>
<dbReference type="PANTHER" id="PTHR30537:SF5">
    <property type="entry name" value="HTH-TYPE TRANSCRIPTIONAL ACTIVATOR TTDR-RELATED"/>
    <property type="match status" value="1"/>
</dbReference>
<dbReference type="PROSITE" id="PS50931">
    <property type="entry name" value="HTH_LYSR"/>
    <property type="match status" value="1"/>
</dbReference>
<dbReference type="PATRIC" id="fig|1247726.3.peg.4236"/>
<keyword evidence="2" id="KW-0805">Transcription regulation</keyword>
<dbReference type="EMBL" id="CP003915">
    <property type="protein sequence ID" value="AHG65896.1"/>
    <property type="molecule type" value="Genomic_DNA"/>
</dbReference>
<dbReference type="Pfam" id="PF00126">
    <property type="entry name" value="HTH_1"/>
    <property type="match status" value="1"/>
</dbReference>
<dbReference type="eggNOG" id="COG0583">
    <property type="taxonomic scope" value="Bacteria"/>
</dbReference>
<evidence type="ECO:0000256" key="1">
    <source>
        <dbReference type="ARBA" id="ARBA00009437"/>
    </source>
</evidence>
<dbReference type="Gene3D" id="1.10.10.10">
    <property type="entry name" value="Winged helix-like DNA-binding domain superfamily/Winged helix DNA-binding domain"/>
    <property type="match status" value="1"/>
</dbReference>
<evidence type="ECO:0000313" key="7">
    <source>
        <dbReference type="Proteomes" id="UP000019095"/>
    </source>
</evidence>
<protein>
    <submittedName>
        <fullName evidence="6">Transcriptional regulator, LysR family</fullName>
    </submittedName>
</protein>
<dbReference type="InterPro" id="IPR005119">
    <property type="entry name" value="LysR_subst-bd"/>
</dbReference>
<dbReference type="GO" id="GO:0043565">
    <property type="term" value="F:sequence-specific DNA binding"/>
    <property type="evidence" value="ECO:0007669"/>
    <property type="project" value="TreeGrafter"/>
</dbReference>
<keyword evidence="3" id="KW-0238">DNA-binding</keyword>